<dbReference type="Proteomes" id="UP001595755">
    <property type="component" value="Unassembled WGS sequence"/>
</dbReference>
<dbReference type="SUPFAM" id="SSF53448">
    <property type="entry name" value="Nucleotide-diphospho-sugar transferases"/>
    <property type="match status" value="1"/>
</dbReference>
<evidence type="ECO:0000313" key="2">
    <source>
        <dbReference type="Proteomes" id="UP001595755"/>
    </source>
</evidence>
<gene>
    <name evidence="1" type="ORF">ACFO1S_14425</name>
</gene>
<dbReference type="Gene3D" id="3.90.550.10">
    <property type="entry name" value="Spore Coat Polysaccharide Biosynthesis Protein SpsA, Chain A"/>
    <property type="match status" value="1"/>
</dbReference>
<dbReference type="EMBL" id="JBHSED010000031">
    <property type="protein sequence ID" value="MFC4304622.1"/>
    <property type="molecule type" value="Genomic_DNA"/>
</dbReference>
<proteinExistence type="predicted"/>
<sequence length="410" mass="47679">MKEGEMTMYTMCTIISMNYIAFARTLVKSFLEHHPTGKAFVLLADEADASLAEREEPFEWVGLHEIGLPEWPNLRFQYDVTEFNTAVKPFFLEYLLYKRGLESVVYLDPDTWITQRMDDFLRELPRHAIVLTPHLLSPLPDDRQKPEEVDLLRSGVYNLGFLALTRKDETLRMLKWWKARLTSYCVMDPAAGYHVDQRWMDMAPALFEGVHILKDKTYNVAYWNLHDRPVTLRNGSYEVAGSPLTFYHFSGMPADLSCISKHQTRHRWSSMPHLEQLFREYVAHLVANGYAETAGRRYAYGYFDNGIAIPALARRLYRKLGALPAFGNPFLTLTPHGYYSWLFSPTSITAPIPQLLKEIYETRVDLQRLFPAAYGEHRQSLMTWARQFAPLEYGIDPIVWQPVIDSMIYR</sequence>
<organism evidence="1 2">
    <name type="scientific">Cohnella boryungensis</name>
    <dbReference type="NCBI Taxonomy" id="768479"/>
    <lineage>
        <taxon>Bacteria</taxon>
        <taxon>Bacillati</taxon>
        <taxon>Bacillota</taxon>
        <taxon>Bacilli</taxon>
        <taxon>Bacillales</taxon>
        <taxon>Paenibacillaceae</taxon>
        <taxon>Cohnella</taxon>
    </lineage>
</organism>
<reference evidence="2" key="1">
    <citation type="journal article" date="2019" name="Int. J. Syst. Evol. Microbiol.">
        <title>The Global Catalogue of Microorganisms (GCM) 10K type strain sequencing project: providing services to taxonomists for standard genome sequencing and annotation.</title>
        <authorList>
            <consortium name="The Broad Institute Genomics Platform"/>
            <consortium name="The Broad Institute Genome Sequencing Center for Infectious Disease"/>
            <person name="Wu L."/>
            <person name="Ma J."/>
        </authorList>
    </citation>
    <scope>NUCLEOTIDE SEQUENCE [LARGE SCALE GENOMIC DNA]</scope>
    <source>
        <strain evidence="2">CGMCC 4.1641</strain>
    </source>
</reference>
<keyword evidence="2" id="KW-1185">Reference proteome</keyword>
<dbReference type="InterPro" id="IPR029044">
    <property type="entry name" value="Nucleotide-diphossugar_trans"/>
</dbReference>
<evidence type="ECO:0008006" key="3">
    <source>
        <dbReference type="Google" id="ProtNLM"/>
    </source>
</evidence>
<protein>
    <recommendedName>
        <fullName evidence="3">Glycosyl transferase</fullName>
    </recommendedName>
</protein>
<name>A0ABV8SCD7_9BACL</name>
<comment type="caution">
    <text evidence="1">The sequence shown here is derived from an EMBL/GenBank/DDBJ whole genome shotgun (WGS) entry which is preliminary data.</text>
</comment>
<evidence type="ECO:0000313" key="1">
    <source>
        <dbReference type="EMBL" id="MFC4304622.1"/>
    </source>
</evidence>
<accession>A0ABV8SCD7</accession>